<dbReference type="EMBL" id="CP002271">
    <property type="protein sequence ID" value="ADO74439.1"/>
    <property type="molecule type" value="Genomic_DNA"/>
</dbReference>
<sequence>MEQRVLAQQPRQCLQCPASRGDEPPRKDRHTGCAPGDFRLARPRIVYGESRSAGGDFLAASSRRHPAKSGDTKVRLC</sequence>
<protein>
    <submittedName>
        <fullName evidence="2">Uncharacterized protein</fullName>
    </submittedName>
</protein>
<organism evidence="2 3">
    <name type="scientific">Stigmatella aurantiaca (strain DW4/3-1)</name>
    <dbReference type="NCBI Taxonomy" id="378806"/>
    <lineage>
        <taxon>Bacteria</taxon>
        <taxon>Pseudomonadati</taxon>
        <taxon>Myxococcota</taxon>
        <taxon>Myxococcia</taxon>
        <taxon>Myxococcales</taxon>
        <taxon>Cystobacterineae</taxon>
        <taxon>Archangiaceae</taxon>
        <taxon>Stigmatella</taxon>
    </lineage>
</organism>
<evidence type="ECO:0000256" key="1">
    <source>
        <dbReference type="SAM" id="MobiDB-lite"/>
    </source>
</evidence>
<dbReference type="KEGG" id="sur:STAUR_6682"/>
<reference evidence="2 3" key="1">
    <citation type="journal article" date="2011" name="Mol. Biol. Evol.">
        <title>Comparative genomic analysis of fruiting body formation in Myxococcales.</title>
        <authorList>
            <person name="Huntley S."/>
            <person name="Hamann N."/>
            <person name="Wegener-Feldbrugge S."/>
            <person name="Treuner-Lange A."/>
            <person name="Kube M."/>
            <person name="Reinhardt R."/>
            <person name="Klages S."/>
            <person name="Muller R."/>
            <person name="Ronning C.M."/>
            <person name="Nierman W.C."/>
            <person name="Sogaard-Andersen L."/>
        </authorList>
    </citation>
    <scope>NUCLEOTIDE SEQUENCE [LARGE SCALE GENOMIC DNA]</scope>
    <source>
        <strain evidence="2 3">DW4/3-1</strain>
    </source>
</reference>
<dbReference type="STRING" id="378806.STAUR_6682"/>
<proteinExistence type="predicted"/>
<evidence type="ECO:0000313" key="3">
    <source>
        <dbReference type="Proteomes" id="UP000001351"/>
    </source>
</evidence>
<dbReference type="AlphaFoldDB" id="E3FPS1"/>
<dbReference type="Proteomes" id="UP000001351">
    <property type="component" value="Chromosome"/>
</dbReference>
<gene>
    <name evidence="2" type="ordered locus">STAUR_6682</name>
</gene>
<evidence type="ECO:0000313" key="2">
    <source>
        <dbReference type="EMBL" id="ADO74439.1"/>
    </source>
</evidence>
<accession>E3FPS1</accession>
<name>E3FPS1_STIAD</name>
<feature type="region of interest" description="Disordered" evidence="1">
    <location>
        <begin position="1"/>
        <end position="35"/>
    </location>
</feature>
<dbReference type="HOGENOM" id="CLU_2636330_0_0_7"/>
<keyword evidence="3" id="KW-1185">Reference proteome</keyword>